<protein>
    <submittedName>
        <fullName evidence="2">Membrane protein</fullName>
    </submittedName>
</protein>
<dbReference type="eggNOG" id="ENOG502Z7MC">
    <property type="taxonomic scope" value="Bacteria"/>
</dbReference>
<feature type="transmembrane region" description="Helical" evidence="1">
    <location>
        <begin position="36"/>
        <end position="53"/>
    </location>
</feature>
<feature type="transmembrane region" description="Helical" evidence="1">
    <location>
        <begin position="73"/>
        <end position="91"/>
    </location>
</feature>
<organism evidence="2 3">
    <name type="scientific">Roseivivax isoporae LMG 25204</name>
    <dbReference type="NCBI Taxonomy" id="1449351"/>
    <lineage>
        <taxon>Bacteria</taxon>
        <taxon>Pseudomonadati</taxon>
        <taxon>Pseudomonadota</taxon>
        <taxon>Alphaproteobacteria</taxon>
        <taxon>Rhodobacterales</taxon>
        <taxon>Roseobacteraceae</taxon>
        <taxon>Roseivivax</taxon>
    </lineage>
</organism>
<feature type="transmembrane region" description="Helical" evidence="1">
    <location>
        <begin position="201"/>
        <end position="220"/>
    </location>
</feature>
<feature type="transmembrane region" description="Helical" evidence="1">
    <location>
        <begin position="232"/>
        <end position="256"/>
    </location>
</feature>
<gene>
    <name evidence="2" type="ORF">RISW2_17620</name>
</gene>
<accession>X7F1V0</accession>
<dbReference type="RefSeq" id="WP_043774639.1">
    <property type="nucleotide sequence ID" value="NZ_JAME01000049.1"/>
</dbReference>
<dbReference type="AlphaFoldDB" id="X7F1V0"/>
<feature type="transmembrane region" description="Helical" evidence="1">
    <location>
        <begin position="140"/>
        <end position="159"/>
    </location>
</feature>
<comment type="caution">
    <text evidence="2">The sequence shown here is derived from an EMBL/GenBank/DDBJ whole genome shotgun (WGS) entry which is preliminary data.</text>
</comment>
<evidence type="ECO:0000256" key="1">
    <source>
        <dbReference type="SAM" id="Phobius"/>
    </source>
</evidence>
<dbReference type="Proteomes" id="UP000023430">
    <property type="component" value="Unassembled WGS sequence"/>
</dbReference>
<dbReference type="OrthoDB" id="7738422at2"/>
<keyword evidence="1" id="KW-0472">Membrane</keyword>
<dbReference type="EMBL" id="JAME01000049">
    <property type="protein sequence ID" value="ETX26892.1"/>
    <property type="molecule type" value="Genomic_DNA"/>
</dbReference>
<keyword evidence="1" id="KW-0812">Transmembrane</keyword>
<feature type="transmembrane region" description="Helical" evidence="1">
    <location>
        <begin position="12"/>
        <end position="30"/>
    </location>
</feature>
<evidence type="ECO:0000313" key="2">
    <source>
        <dbReference type="EMBL" id="ETX26892.1"/>
    </source>
</evidence>
<sequence>MIHRIAGATVRAFLMAWLVALPALVLPDVAPDIAQIVALLSMLAALLTFVEYFGNAPSVIEFRSAPPFNRLRYMALLLTLLSLTVLVRHPVEPSLLGGALSGLGYQVGLAMDFPFSPVRLILLALPEDADGAQVALMRSVAGMAYVISMVTVMFFVTIIRMMNWPVRRQPFNVWTNLPLFDPTAGGDVLARLKRDGHVNMALGFLLPFMIPAAIRLAHALGGVLPLDASLTLVWTMTAWAFLPASLVMRGVALLRIANLIEEKRRRAYARSEALHAV</sequence>
<keyword evidence="3" id="KW-1185">Reference proteome</keyword>
<keyword evidence="1" id="KW-1133">Transmembrane helix</keyword>
<dbReference type="PATRIC" id="fig|1449351.3.peg.4202"/>
<proteinExistence type="predicted"/>
<dbReference type="STRING" id="1449351.RISW2_17620"/>
<reference evidence="2 3" key="1">
    <citation type="submission" date="2014-01" db="EMBL/GenBank/DDBJ databases">
        <title>Roseivivax isoporae LMG 25204 Genome Sequencing.</title>
        <authorList>
            <person name="Lai Q."/>
            <person name="Li G."/>
            <person name="Shao Z."/>
        </authorList>
    </citation>
    <scope>NUCLEOTIDE SEQUENCE [LARGE SCALE GENOMIC DNA]</scope>
    <source>
        <strain evidence="2 3">LMG 25204</strain>
    </source>
</reference>
<name>X7F1V0_9RHOB</name>
<evidence type="ECO:0000313" key="3">
    <source>
        <dbReference type="Proteomes" id="UP000023430"/>
    </source>
</evidence>